<feature type="chain" id="PRO_5040360747" evidence="1">
    <location>
        <begin position="20"/>
        <end position="817"/>
    </location>
</feature>
<evidence type="ECO:0000259" key="2">
    <source>
        <dbReference type="PROSITE" id="PS50213"/>
    </source>
</evidence>
<feature type="domain" description="FAS1" evidence="2">
    <location>
        <begin position="168"/>
        <end position="293"/>
    </location>
</feature>
<dbReference type="SUPFAM" id="SSF52047">
    <property type="entry name" value="RNI-like"/>
    <property type="match status" value="1"/>
</dbReference>
<dbReference type="InterPro" id="IPR050904">
    <property type="entry name" value="Adhesion/Biosynth-related"/>
</dbReference>
<evidence type="ECO:0000313" key="4">
    <source>
        <dbReference type="Proteomes" id="UP000789375"/>
    </source>
</evidence>
<accession>A0A9N9AJB9</accession>
<dbReference type="InterPro" id="IPR036378">
    <property type="entry name" value="FAS1_dom_sf"/>
</dbReference>
<keyword evidence="1" id="KW-0732">Signal</keyword>
<dbReference type="GO" id="GO:0005615">
    <property type="term" value="C:extracellular space"/>
    <property type="evidence" value="ECO:0007669"/>
    <property type="project" value="TreeGrafter"/>
</dbReference>
<sequence length="817" mass="92484">MQLKHLVIIVAAFASTVIAQDATKSITDNVMTNKNLTTLRNFISANEELSKVLAGNDQLTILAPSDKAFTALGANYPKDPKDIENIVRYHIINKAAQVDDLIQTKYPNTLLTEGVKLPDKAGQVVVVRSGGNDGATISDGLERAKVEQPDLAAKNGYIHVIDTVLMPPKGPSDTVKQVSELSTFSQTLTIKDLISDVDNENEITIFAPNNEAFDKLSRSTLESKDFKDTMKYHIVKGVFYSRTVENGTEAKTSKGEKVLITISNGEVFVNDAKVVTADILTNNGVIHVIDTVLDPRKAKSNAGSIKGSPLSCDTSVELSVLRKGLPSPLVVSMGVDCGLGICCVDDQRALYTFLFVNRFWCRIIIPFLWRHPFSCTSKGKEINTLLSLLNPEERLGIINDHDNITLPPPSTLFNYASYIQDYNNVELFQSIESWYETFYDIYYSAEIQIIFNAFTKLIMRNSKIIKNLSLLHIHKSIYHDIPEISIFVNSQPGFININKFELNTSFITPHVFDLLVSLKEISHNIQDLKIHGSSMIDKKKIDLIIQLIKAQHNLSFVWLHRFGLEFTSILETLTSIQSNSLTTLKLTRISRHISLSSIQRFKNLRNLYLRDCDGLGQNLLDNVSKVDFNLKSLELDRMTEQFLQSFLKLQNENLQKISFYHNTSLKVIQDFFIRCSHISNIKVRGRQYQKGFISSLSVLESSLTSFSIYFNSSRLYQIFDELCNISLPKLTFLDIEMPKSASLLESYLRMTSSPLRTIILHFSYKISMEYINILLKFSKRKTLRIVGISLKSDEKKFKEFSKITEGCFQIVDSWDIQ</sequence>
<dbReference type="GO" id="GO:0016236">
    <property type="term" value="P:macroautophagy"/>
    <property type="evidence" value="ECO:0007669"/>
    <property type="project" value="TreeGrafter"/>
</dbReference>
<dbReference type="EMBL" id="CAJVPP010001085">
    <property type="protein sequence ID" value="CAG8533003.1"/>
    <property type="molecule type" value="Genomic_DNA"/>
</dbReference>
<keyword evidence="4" id="KW-1185">Reference proteome</keyword>
<name>A0A9N9AJB9_FUNMO</name>
<dbReference type="AlphaFoldDB" id="A0A9N9AJB9"/>
<evidence type="ECO:0000313" key="3">
    <source>
        <dbReference type="EMBL" id="CAG8533003.1"/>
    </source>
</evidence>
<dbReference type="PANTHER" id="PTHR10900">
    <property type="entry name" value="PERIOSTIN-RELATED"/>
    <property type="match status" value="1"/>
</dbReference>
<dbReference type="Pfam" id="PF02469">
    <property type="entry name" value="Fasciclin"/>
    <property type="match status" value="2"/>
</dbReference>
<dbReference type="InterPro" id="IPR000782">
    <property type="entry name" value="FAS1_domain"/>
</dbReference>
<dbReference type="SUPFAM" id="SSF82153">
    <property type="entry name" value="FAS1 domain"/>
    <property type="match status" value="2"/>
</dbReference>
<evidence type="ECO:0000256" key="1">
    <source>
        <dbReference type="SAM" id="SignalP"/>
    </source>
</evidence>
<dbReference type="Gene3D" id="2.30.180.10">
    <property type="entry name" value="FAS1 domain"/>
    <property type="match status" value="2"/>
</dbReference>
<feature type="signal peptide" evidence="1">
    <location>
        <begin position="1"/>
        <end position="19"/>
    </location>
</feature>
<reference evidence="3" key="1">
    <citation type="submission" date="2021-06" db="EMBL/GenBank/DDBJ databases">
        <authorList>
            <person name="Kallberg Y."/>
            <person name="Tangrot J."/>
            <person name="Rosling A."/>
        </authorList>
    </citation>
    <scope>NUCLEOTIDE SEQUENCE</scope>
    <source>
        <strain evidence="3">87-6 pot B 2015</strain>
    </source>
</reference>
<proteinExistence type="predicted"/>
<dbReference type="Proteomes" id="UP000789375">
    <property type="component" value="Unassembled WGS sequence"/>
</dbReference>
<protein>
    <submittedName>
        <fullName evidence="3">15491_t:CDS:1</fullName>
    </submittedName>
</protein>
<organism evidence="3 4">
    <name type="scientific">Funneliformis mosseae</name>
    <name type="common">Endomycorrhizal fungus</name>
    <name type="synonym">Glomus mosseae</name>
    <dbReference type="NCBI Taxonomy" id="27381"/>
    <lineage>
        <taxon>Eukaryota</taxon>
        <taxon>Fungi</taxon>
        <taxon>Fungi incertae sedis</taxon>
        <taxon>Mucoromycota</taxon>
        <taxon>Glomeromycotina</taxon>
        <taxon>Glomeromycetes</taxon>
        <taxon>Glomerales</taxon>
        <taxon>Glomeraceae</taxon>
        <taxon>Funneliformis</taxon>
    </lineage>
</organism>
<dbReference type="SMART" id="SM00554">
    <property type="entry name" value="FAS1"/>
    <property type="match status" value="2"/>
</dbReference>
<gene>
    <name evidence="3" type="ORF">FMOSSE_LOCUS5602</name>
</gene>
<dbReference type="GO" id="GO:0000329">
    <property type="term" value="C:fungal-type vacuole membrane"/>
    <property type="evidence" value="ECO:0007669"/>
    <property type="project" value="TreeGrafter"/>
</dbReference>
<dbReference type="FunFam" id="2.30.180.10:FF:000032">
    <property type="entry name" value="Fasciclin domain-containing protein, putative"/>
    <property type="match status" value="1"/>
</dbReference>
<comment type="caution">
    <text evidence="3">The sequence shown here is derived from an EMBL/GenBank/DDBJ whole genome shotgun (WGS) entry which is preliminary data.</text>
</comment>
<dbReference type="PROSITE" id="PS50213">
    <property type="entry name" value="FAS1"/>
    <property type="match status" value="2"/>
</dbReference>
<feature type="domain" description="FAS1" evidence="2">
    <location>
        <begin position="23"/>
        <end position="165"/>
    </location>
</feature>
<dbReference type="PANTHER" id="PTHR10900:SF77">
    <property type="entry name" value="FI19380P1"/>
    <property type="match status" value="1"/>
</dbReference>